<dbReference type="CDD" id="cd00093">
    <property type="entry name" value="HTH_XRE"/>
    <property type="match status" value="1"/>
</dbReference>
<dbReference type="SMART" id="SM00530">
    <property type="entry name" value="HTH_XRE"/>
    <property type="match status" value="1"/>
</dbReference>
<name>A0ABW1DLY3_9DEIO</name>
<organism evidence="3 4">
    <name type="scientific">Deinococcus petrolearius</name>
    <dbReference type="NCBI Taxonomy" id="1751295"/>
    <lineage>
        <taxon>Bacteria</taxon>
        <taxon>Thermotogati</taxon>
        <taxon>Deinococcota</taxon>
        <taxon>Deinococci</taxon>
        <taxon>Deinococcales</taxon>
        <taxon>Deinococcaceae</taxon>
        <taxon>Deinococcus</taxon>
    </lineage>
</organism>
<evidence type="ECO:0000256" key="1">
    <source>
        <dbReference type="ARBA" id="ARBA00007227"/>
    </source>
</evidence>
<comment type="caution">
    <text evidence="3">The sequence shown here is derived from an EMBL/GenBank/DDBJ whole genome shotgun (WGS) entry which is preliminary data.</text>
</comment>
<dbReference type="SUPFAM" id="SSF47413">
    <property type="entry name" value="lambda repressor-like DNA-binding domains"/>
    <property type="match status" value="1"/>
</dbReference>
<dbReference type="Proteomes" id="UP001595979">
    <property type="component" value="Unassembled WGS sequence"/>
</dbReference>
<dbReference type="Pfam" id="PF01381">
    <property type="entry name" value="HTH_3"/>
    <property type="match status" value="1"/>
</dbReference>
<dbReference type="Gene3D" id="1.10.10.2910">
    <property type="match status" value="1"/>
</dbReference>
<dbReference type="PANTHER" id="PTHR43236">
    <property type="entry name" value="ANTITOXIN HIGA1"/>
    <property type="match status" value="1"/>
</dbReference>
<comment type="similarity">
    <text evidence="1">Belongs to the short-chain fatty acyl-CoA assimilation regulator (ScfR) family.</text>
</comment>
<keyword evidence="4" id="KW-1185">Reference proteome</keyword>
<evidence type="ECO:0000313" key="4">
    <source>
        <dbReference type="Proteomes" id="UP001595979"/>
    </source>
</evidence>
<dbReference type="InterPro" id="IPR010359">
    <property type="entry name" value="IrrE_HExxH"/>
</dbReference>
<gene>
    <name evidence="3" type="ORF">ACFPQ6_15150</name>
</gene>
<evidence type="ECO:0000313" key="3">
    <source>
        <dbReference type="EMBL" id="MFC5849642.1"/>
    </source>
</evidence>
<protein>
    <submittedName>
        <fullName evidence="3">Helix-turn-helix domain-containing protein</fullName>
    </submittedName>
</protein>
<dbReference type="InterPro" id="IPR052345">
    <property type="entry name" value="Rad_response_metalloprotease"/>
</dbReference>
<dbReference type="PROSITE" id="PS50943">
    <property type="entry name" value="HTH_CROC1"/>
    <property type="match status" value="1"/>
</dbReference>
<dbReference type="EMBL" id="JBHSOH010000029">
    <property type="protein sequence ID" value="MFC5849642.1"/>
    <property type="molecule type" value="Genomic_DNA"/>
</dbReference>
<dbReference type="InterPro" id="IPR010982">
    <property type="entry name" value="Lambda_DNA-bd_dom_sf"/>
</dbReference>
<dbReference type="PANTHER" id="PTHR43236:SF1">
    <property type="entry name" value="BLL7220 PROTEIN"/>
    <property type="match status" value="1"/>
</dbReference>
<dbReference type="Pfam" id="PF06114">
    <property type="entry name" value="Peptidase_M78"/>
    <property type="match status" value="1"/>
</dbReference>
<sequence length="384" mass="43649">MNPRTPGFTPGRLKLAREVAGLSKADLAGHVGLTSAAIVMYESGARTPGPDILQALSNHLQQPLDFFYRPPPPARHGTVFYRSLKSTERLARIKAQAIMIMLWDAVDYFQGLVELPPVTFPRVGSLPDSPQDITESMVEAAAQIARQHWNLGDEPATNIVWLLEASGAIVMRTDLGNEKLEAMSEWRHHDGRPYVLLNHTKKNAFRSRADIAHELGHLLLHRQVTQEQLDDTDLFRRVEDQAWHFAQCFLLPEQSFLHDAYSTSLDVLLTLKPRWRVSVAFMLQRLQRLEILTGDRYVNARKYLTQRGWRVNEPYDAETIPEQPLVLKQLVNLLNTHRIQTFEQMAQGIGSNPKLLEQIMALEPGTFAEPNPFVIRFSQKQNVG</sequence>
<accession>A0ABW1DLY3</accession>
<dbReference type="InterPro" id="IPR001387">
    <property type="entry name" value="Cro/C1-type_HTH"/>
</dbReference>
<feature type="domain" description="HTH cro/C1-type" evidence="2">
    <location>
        <begin position="13"/>
        <end position="67"/>
    </location>
</feature>
<proteinExistence type="inferred from homology"/>
<evidence type="ECO:0000259" key="2">
    <source>
        <dbReference type="PROSITE" id="PS50943"/>
    </source>
</evidence>
<dbReference type="Gene3D" id="1.10.260.40">
    <property type="entry name" value="lambda repressor-like DNA-binding domains"/>
    <property type="match status" value="1"/>
</dbReference>
<dbReference type="RefSeq" id="WP_380050957.1">
    <property type="nucleotide sequence ID" value="NZ_JBHSOH010000029.1"/>
</dbReference>
<reference evidence="4" key="1">
    <citation type="journal article" date="2019" name="Int. J. Syst. Evol. Microbiol.">
        <title>The Global Catalogue of Microorganisms (GCM) 10K type strain sequencing project: providing services to taxonomists for standard genome sequencing and annotation.</title>
        <authorList>
            <consortium name="The Broad Institute Genomics Platform"/>
            <consortium name="The Broad Institute Genome Sequencing Center for Infectious Disease"/>
            <person name="Wu L."/>
            <person name="Ma J."/>
        </authorList>
    </citation>
    <scope>NUCLEOTIDE SEQUENCE [LARGE SCALE GENOMIC DNA]</scope>
    <source>
        <strain evidence="4">CGMCC 1.15053</strain>
    </source>
</reference>